<evidence type="ECO:0000256" key="2">
    <source>
        <dbReference type="ARBA" id="ARBA00022617"/>
    </source>
</evidence>
<dbReference type="Proteomes" id="UP001147830">
    <property type="component" value="Unassembled WGS sequence"/>
</dbReference>
<evidence type="ECO:0000256" key="10">
    <source>
        <dbReference type="SAM" id="SignalP"/>
    </source>
</evidence>
<feature type="binding site" description="covalent" evidence="8">
    <location>
        <position position="78"/>
    </location>
    <ligand>
        <name>heme c</name>
        <dbReference type="ChEBI" id="CHEBI:61717"/>
        <label>1</label>
    </ligand>
</feature>
<accession>A0A9X2WHH4</accession>
<dbReference type="EMBL" id="JAOANI010000028">
    <property type="protein sequence ID" value="MCT7360368.1"/>
    <property type="molecule type" value="Genomic_DNA"/>
</dbReference>
<dbReference type="GO" id="GO:0042597">
    <property type="term" value="C:periplasmic space"/>
    <property type="evidence" value="ECO:0007669"/>
    <property type="project" value="UniProtKB-SubCell"/>
</dbReference>
<dbReference type="PIRSF" id="PIRSF000294">
    <property type="entry name" value="Cytochrome-c_peroxidase"/>
    <property type="match status" value="1"/>
</dbReference>
<dbReference type="GO" id="GO:0020037">
    <property type="term" value="F:heme binding"/>
    <property type="evidence" value="ECO:0007669"/>
    <property type="project" value="InterPro"/>
</dbReference>
<comment type="PTM">
    <text evidence="8">Binds 2 heme groups per subunit.</text>
</comment>
<keyword evidence="3 9" id="KW-0479">Metal-binding</keyword>
<dbReference type="Pfam" id="PF03150">
    <property type="entry name" value="CCP_MauG"/>
    <property type="match status" value="1"/>
</dbReference>
<evidence type="ECO:0000313" key="12">
    <source>
        <dbReference type="EMBL" id="MCT7360368.1"/>
    </source>
</evidence>
<comment type="cofactor">
    <cofactor evidence="8">
        <name>heme</name>
        <dbReference type="ChEBI" id="CHEBI:30413"/>
    </cofactor>
    <text evidence="8">Binds 2 heme groups.</text>
</comment>
<dbReference type="InterPro" id="IPR036909">
    <property type="entry name" value="Cyt_c-like_dom_sf"/>
</dbReference>
<evidence type="ECO:0000256" key="9">
    <source>
        <dbReference type="PIRSR" id="PIRSR000294-2"/>
    </source>
</evidence>
<keyword evidence="5" id="KW-0574">Periplasm</keyword>
<name>A0A9X2WHH4_9GAMM</name>
<evidence type="ECO:0000256" key="5">
    <source>
        <dbReference type="ARBA" id="ARBA00022764"/>
    </source>
</evidence>
<dbReference type="PANTHER" id="PTHR30600:SF7">
    <property type="entry name" value="CYTOCHROME C PEROXIDASE-RELATED"/>
    <property type="match status" value="1"/>
</dbReference>
<feature type="binding site" description="axial binding residue" evidence="9">
    <location>
        <position position="299"/>
    </location>
    <ligand>
        <name>heme c</name>
        <dbReference type="ChEBI" id="CHEBI:61717"/>
        <label>2</label>
    </ligand>
    <ligandPart>
        <name>Fe</name>
        <dbReference type="ChEBI" id="CHEBI:18248"/>
    </ligandPart>
</feature>
<protein>
    <submittedName>
        <fullName evidence="12">C-type cytochrome</fullName>
    </submittedName>
</protein>
<keyword evidence="13" id="KW-1185">Reference proteome</keyword>
<feature type="binding site" description="covalent" evidence="8">
    <location>
        <position position="81"/>
    </location>
    <ligand>
        <name>heme c</name>
        <dbReference type="ChEBI" id="CHEBI:61717"/>
        <label>1</label>
    </ligand>
</feature>
<comment type="caution">
    <text evidence="12">The sequence shown here is derived from an EMBL/GenBank/DDBJ whole genome shotgun (WGS) entry which is preliminary data.</text>
</comment>
<dbReference type="InterPro" id="IPR004852">
    <property type="entry name" value="Di-haem_cyt_c_peroxidsae"/>
</dbReference>
<dbReference type="RefSeq" id="WP_260977205.1">
    <property type="nucleotide sequence ID" value="NZ_JAOANI010000028.1"/>
</dbReference>
<feature type="binding site" description="covalent" evidence="8">
    <location>
        <position position="221"/>
    </location>
    <ligand>
        <name>heme c</name>
        <dbReference type="ChEBI" id="CHEBI:61717"/>
        <label>2</label>
    </ligand>
</feature>
<proteinExistence type="predicted"/>
<keyword evidence="7 9" id="KW-0408">Iron</keyword>
<gene>
    <name evidence="12" type="ORF">NYR02_15200</name>
</gene>
<evidence type="ECO:0000256" key="6">
    <source>
        <dbReference type="ARBA" id="ARBA00023002"/>
    </source>
</evidence>
<dbReference type="PANTHER" id="PTHR30600">
    <property type="entry name" value="CYTOCHROME C PEROXIDASE-RELATED"/>
    <property type="match status" value="1"/>
</dbReference>
<dbReference type="InterPro" id="IPR051395">
    <property type="entry name" value="Cytochrome_c_Peroxidase/MauG"/>
</dbReference>
<evidence type="ECO:0000256" key="7">
    <source>
        <dbReference type="ARBA" id="ARBA00023004"/>
    </source>
</evidence>
<dbReference type="Gene3D" id="1.10.760.10">
    <property type="entry name" value="Cytochrome c-like domain"/>
    <property type="match status" value="2"/>
</dbReference>
<dbReference type="InterPro" id="IPR026259">
    <property type="entry name" value="MauG/Cytc_peroxidase"/>
</dbReference>
<reference evidence="12" key="1">
    <citation type="journal article" date="2022" name="Front. Microbiol.">
        <title>Genome-based taxonomic rearrangement of Oceanobacter-related bacteria including the description of Thalassolituus hydrocarbonoclasticus sp. nov. and Thalassolituus pacificus sp. nov. and emended description of the genus Thalassolituus.</title>
        <authorList>
            <person name="Dong C."/>
            <person name="Wei L."/>
            <person name="Wang J."/>
            <person name="Lai Q."/>
            <person name="Huang Z."/>
            <person name="Shao Z."/>
        </authorList>
    </citation>
    <scope>NUCLEOTIDE SEQUENCE</scope>
    <source>
        <strain evidence="12">59MF3M-4</strain>
    </source>
</reference>
<dbReference type="SUPFAM" id="SSF46626">
    <property type="entry name" value="Cytochrome c"/>
    <property type="match status" value="2"/>
</dbReference>
<reference evidence="12" key="2">
    <citation type="submission" date="2022-08" db="EMBL/GenBank/DDBJ databases">
        <authorList>
            <person name="Dong C."/>
        </authorList>
    </citation>
    <scope>NUCLEOTIDE SEQUENCE</scope>
    <source>
        <strain evidence="12">59MF3M-4</strain>
    </source>
</reference>
<dbReference type="GO" id="GO:0009055">
    <property type="term" value="F:electron transfer activity"/>
    <property type="evidence" value="ECO:0007669"/>
    <property type="project" value="InterPro"/>
</dbReference>
<feature type="chain" id="PRO_5040816288" evidence="10">
    <location>
        <begin position="34"/>
        <end position="334"/>
    </location>
</feature>
<evidence type="ECO:0000313" key="13">
    <source>
        <dbReference type="Proteomes" id="UP001147830"/>
    </source>
</evidence>
<comment type="subcellular location">
    <subcellularLocation>
        <location evidence="1">Periplasm</location>
    </subcellularLocation>
</comment>
<feature type="domain" description="Cytochrome c" evidence="11">
    <location>
        <begin position="207"/>
        <end position="324"/>
    </location>
</feature>
<evidence type="ECO:0000259" key="11">
    <source>
        <dbReference type="PROSITE" id="PS51007"/>
    </source>
</evidence>
<feature type="domain" description="Cytochrome c" evidence="11">
    <location>
        <begin position="57"/>
        <end position="162"/>
    </location>
</feature>
<evidence type="ECO:0000256" key="8">
    <source>
        <dbReference type="PIRSR" id="PIRSR000294-1"/>
    </source>
</evidence>
<feature type="binding site" description="covalent" evidence="8">
    <location>
        <position position="224"/>
    </location>
    <ligand>
        <name>heme c</name>
        <dbReference type="ChEBI" id="CHEBI:61717"/>
        <label>2</label>
    </ligand>
</feature>
<dbReference type="AlphaFoldDB" id="A0A9X2WHH4"/>
<evidence type="ECO:0000256" key="1">
    <source>
        <dbReference type="ARBA" id="ARBA00004418"/>
    </source>
</evidence>
<feature type="binding site" description="axial binding residue" evidence="9">
    <location>
        <position position="82"/>
    </location>
    <ligand>
        <name>heme c</name>
        <dbReference type="ChEBI" id="CHEBI:61717"/>
        <label>1</label>
    </ligand>
    <ligandPart>
        <name>Fe</name>
        <dbReference type="ChEBI" id="CHEBI:18248"/>
    </ligandPart>
</feature>
<dbReference type="GO" id="GO:0004130">
    <property type="term" value="F:cytochrome-c peroxidase activity"/>
    <property type="evidence" value="ECO:0007669"/>
    <property type="project" value="TreeGrafter"/>
</dbReference>
<dbReference type="GO" id="GO:0046872">
    <property type="term" value="F:metal ion binding"/>
    <property type="evidence" value="ECO:0007669"/>
    <property type="project" value="UniProtKB-KW"/>
</dbReference>
<dbReference type="PROSITE" id="PS51007">
    <property type="entry name" value="CYTC"/>
    <property type="match status" value="2"/>
</dbReference>
<keyword evidence="4 10" id="KW-0732">Signal</keyword>
<keyword evidence="6" id="KW-0560">Oxidoreductase</keyword>
<keyword evidence="2 8" id="KW-0349">Heme</keyword>
<sequence>MIPITRPVASTRIAVGLMAFAAVSAMLSAPASADALQQQAQAVFGSGEAPQLQSSEAEAALGRVLFFDTRIGRDGTNCGTCHEQSKGGADGRKTALGAFGRQGKRNTPTIVDIVPQISMHWTGDRESLADQAIRSLTAPPAYAHASADEALAVIKALPDLNERFNALYDDGVTAANWGKALSAYQEHLVTTSAFDRYLQGDVQALNAAQKQGLKTFINTGCAGCHNGRLLGGTSYQKFGIVADYTLYTGSQEDIGRMAFTGKESDRRVFKVPPLRHAAQTAPYFHDGSVAELKDAVDIMAKVQLGRTLSADDNQAIQTFLQAVTAPMPAALQRP</sequence>
<feature type="signal peptide" evidence="10">
    <location>
        <begin position="1"/>
        <end position="33"/>
    </location>
</feature>
<dbReference type="InterPro" id="IPR009056">
    <property type="entry name" value="Cyt_c-like_dom"/>
</dbReference>
<organism evidence="12 13">
    <name type="scientific">Thalassolituus pacificus</name>
    <dbReference type="NCBI Taxonomy" id="2975440"/>
    <lineage>
        <taxon>Bacteria</taxon>
        <taxon>Pseudomonadati</taxon>
        <taxon>Pseudomonadota</taxon>
        <taxon>Gammaproteobacteria</taxon>
        <taxon>Oceanospirillales</taxon>
        <taxon>Oceanospirillaceae</taxon>
        <taxon>Thalassolituus</taxon>
    </lineage>
</organism>
<feature type="binding site" description="axial binding residue" evidence="9">
    <location>
        <position position="225"/>
    </location>
    <ligand>
        <name>heme c</name>
        <dbReference type="ChEBI" id="CHEBI:61717"/>
        <label>2</label>
    </ligand>
    <ligandPart>
        <name>Fe</name>
        <dbReference type="ChEBI" id="CHEBI:18248"/>
    </ligandPart>
</feature>
<evidence type="ECO:0000256" key="3">
    <source>
        <dbReference type="ARBA" id="ARBA00022723"/>
    </source>
</evidence>
<evidence type="ECO:0000256" key="4">
    <source>
        <dbReference type="ARBA" id="ARBA00022729"/>
    </source>
</evidence>